<sequence>MPKGPSAAATATARVTYAVELARGASHISSTLSPETERRAIVETIGEFCDLYGEAKLPLFQKLLAEELRQRGKKEAALAVAQFKFVCNCAGR</sequence>
<accession>A0AB73IFU7</accession>
<reference evidence="1" key="1">
    <citation type="submission" date="2023-07" db="EMBL/GenBank/DDBJ databases">
        <title>Sorghum-associated microbial communities from plants grown in Nebraska, USA.</title>
        <authorList>
            <person name="Schachtman D."/>
        </authorList>
    </citation>
    <scope>NUCLEOTIDE SEQUENCE</scope>
    <source>
        <strain evidence="1">DS1061</strain>
    </source>
</reference>
<gene>
    <name evidence="1" type="ORF">J2793_004364</name>
</gene>
<protein>
    <submittedName>
        <fullName evidence="1">Uncharacterized protein</fullName>
    </submittedName>
</protein>
<dbReference type="EMBL" id="JAURTK010000005">
    <property type="protein sequence ID" value="MDP9648898.1"/>
    <property type="molecule type" value="Genomic_DNA"/>
</dbReference>
<dbReference type="GeneID" id="97017337"/>
<organism evidence="1 2">
    <name type="scientific">Paraburkholderia caledonica</name>
    <dbReference type="NCBI Taxonomy" id="134536"/>
    <lineage>
        <taxon>Bacteria</taxon>
        <taxon>Pseudomonadati</taxon>
        <taxon>Pseudomonadota</taxon>
        <taxon>Betaproteobacteria</taxon>
        <taxon>Burkholderiales</taxon>
        <taxon>Burkholderiaceae</taxon>
        <taxon>Paraburkholderia</taxon>
    </lineage>
</organism>
<name>A0AB73IFU7_9BURK</name>
<dbReference type="AlphaFoldDB" id="A0AB73IFU7"/>
<evidence type="ECO:0000313" key="1">
    <source>
        <dbReference type="EMBL" id="MDP9648898.1"/>
    </source>
</evidence>
<evidence type="ECO:0000313" key="2">
    <source>
        <dbReference type="Proteomes" id="UP001229486"/>
    </source>
</evidence>
<proteinExistence type="predicted"/>
<dbReference type="Proteomes" id="UP001229486">
    <property type="component" value="Unassembled WGS sequence"/>
</dbReference>
<comment type="caution">
    <text evidence="1">The sequence shown here is derived from an EMBL/GenBank/DDBJ whole genome shotgun (WGS) entry which is preliminary data.</text>
</comment>
<dbReference type="RefSeq" id="WP_020068357.1">
    <property type="nucleotide sequence ID" value="NZ_JAURTK010000005.1"/>
</dbReference>